<protein>
    <submittedName>
        <fullName evidence="2">Uncharacterized protein</fullName>
    </submittedName>
</protein>
<accession>A0AAD6LXU8</accession>
<proteinExistence type="predicted"/>
<organism evidence="2 3">
    <name type="scientific">Populus alba x Populus x berolinensis</name>
    <dbReference type="NCBI Taxonomy" id="444605"/>
    <lineage>
        <taxon>Eukaryota</taxon>
        <taxon>Viridiplantae</taxon>
        <taxon>Streptophyta</taxon>
        <taxon>Embryophyta</taxon>
        <taxon>Tracheophyta</taxon>
        <taxon>Spermatophyta</taxon>
        <taxon>Magnoliopsida</taxon>
        <taxon>eudicotyledons</taxon>
        <taxon>Gunneridae</taxon>
        <taxon>Pentapetalae</taxon>
        <taxon>rosids</taxon>
        <taxon>fabids</taxon>
        <taxon>Malpighiales</taxon>
        <taxon>Salicaceae</taxon>
        <taxon>Saliceae</taxon>
        <taxon>Populus</taxon>
    </lineage>
</organism>
<dbReference type="AlphaFoldDB" id="A0AAD6LXU8"/>
<evidence type="ECO:0000313" key="2">
    <source>
        <dbReference type="EMBL" id="KAJ6975266.1"/>
    </source>
</evidence>
<sequence>MLSSLTAPTLLNKLCTKPKRKTRPQDIHEDSSSPSADTMAVKKQQPYSQRPHVDPITTEVATSKTRSHSSPRRKKTKCADPKPVSDSGKEEEALPVKRQYLTRSKASKIEAQPSSGKPGKSKDLVLLHSSSDDTAPSLMM</sequence>
<feature type="region of interest" description="Disordered" evidence="1">
    <location>
        <begin position="1"/>
        <end position="140"/>
    </location>
</feature>
<comment type="caution">
    <text evidence="2">The sequence shown here is derived from an EMBL/GenBank/DDBJ whole genome shotgun (WGS) entry which is preliminary data.</text>
</comment>
<dbReference type="Proteomes" id="UP001164929">
    <property type="component" value="Chromosome 13"/>
</dbReference>
<name>A0AAD6LXU8_9ROSI</name>
<evidence type="ECO:0000256" key="1">
    <source>
        <dbReference type="SAM" id="MobiDB-lite"/>
    </source>
</evidence>
<keyword evidence="3" id="KW-1185">Reference proteome</keyword>
<dbReference type="EMBL" id="JAQIZT010000013">
    <property type="protein sequence ID" value="KAJ6975266.1"/>
    <property type="molecule type" value="Genomic_DNA"/>
</dbReference>
<reference evidence="2" key="1">
    <citation type="journal article" date="2023" name="Mol. Ecol. Resour.">
        <title>Chromosome-level genome assembly of a triploid poplar Populus alba 'Berolinensis'.</title>
        <authorList>
            <person name="Chen S."/>
            <person name="Yu Y."/>
            <person name="Wang X."/>
            <person name="Wang S."/>
            <person name="Zhang T."/>
            <person name="Zhou Y."/>
            <person name="He R."/>
            <person name="Meng N."/>
            <person name="Wang Y."/>
            <person name="Liu W."/>
            <person name="Liu Z."/>
            <person name="Liu J."/>
            <person name="Guo Q."/>
            <person name="Huang H."/>
            <person name="Sederoff R.R."/>
            <person name="Wang G."/>
            <person name="Qu G."/>
            <person name="Chen S."/>
        </authorList>
    </citation>
    <scope>NUCLEOTIDE SEQUENCE</scope>
    <source>
        <strain evidence="2">SC-2020</strain>
    </source>
</reference>
<evidence type="ECO:0000313" key="3">
    <source>
        <dbReference type="Proteomes" id="UP001164929"/>
    </source>
</evidence>
<feature type="compositionally biased region" description="Basic residues" evidence="1">
    <location>
        <begin position="65"/>
        <end position="76"/>
    </location>
</feature>
<gene>
    <name evidence="2" type="ORF">NC653_031197</name>
</gene>